<reference evidence="8 9" key="2">
    <citation type="journal article" date="2019" name="G3 (Bethesda)">
        <title>Hybrid Assembly of the Genome of the Entomopathogenic Nematode Steinernema carpocapsae Identifies the X-Chromosome.</title>
        <authorList>
            <person name="Serra L."/>
            <person name="Macchietto M."/>
            <person name="Macias-Munoz A."/>
            <person name="McGill C.J."/>
            <person name="Rodriguez I.M."/>
            <person name="Rodriguez B."/>
            <person name="Murad R."/>
            <person name="Mortazavi A."/>
        </authorList>
    </citation>
    <scope>NUCLEOTIDE SEQUENCE [LARGE SCALE GENOMIC DNA]</scope>
    <source>
        <strain evidence="8 9">ALL</strain>
    </source>
</reference>
<dbReference type="InterPro" id="IPR008271">
    <property type="entry name" value="Ser/Thr_kinase_AS"/>
</dbReference>
<dbReference type="PROSITE" id="PS00108">
    <property type="entry name" value="PROTEIN_KINASE_ST"/>
    <property type="match status" value="1"/>
</dbReference>
<keyword evidence="2 4" id="KW-0547">Nucleotide-binding</keyword>
<dbReference type="InterPro" id="IPR050235">
    <property type="entry name" value="CK1_Ser-Thr_kinase"/>
</dbReference>
<evidence type="ECO:0000256" key="2">
    <source>
        <dbReference type="ARBA" id="ARBA00022741"/>
    </source>
</evidence>
<evidence type="ECO:0000313" key="9">
    <source>
        <dbReference type="Proteomes" id="UP000298663"/>
    </source>
</evidence>
<dbReference type="GO" id="GO:0004674">
    <property type="term" value="F:protein serine/threonine kinase activity"/>
    <property type="evidence" value="ECO:0007669"/>
    <property type="project" value="UniProtKB-KW"/>
</dbReference>
<dbReference type="GO" id="GO:0005524">
    <property type="term" value="F:ATP binding"/>
    <property type="evidence" value="ECO:0007669"/>
    <property type="project" value="UniProtKB-UniRule"/>
</dbReference>
<dbReference type="Proteomes" id="UP000298663">
    <property type="component" value="Unassembled WGS sequence"/>
</dbReference>
<dbReference type="InterPro" id="IPR011009">
    <property type="entry name" value="Kinase-like_dom_sf"/>
</dbReference>
<keyword evidence="9" id="KW-1185">Reference proteome</keyword>
<dbReference type="InterPro" id="IPR000719">
    <property type="entry name" value="Prot_kinase_dom"/>
</dbReference>
<feature type="binding site" evidence="4">
    <location>
        <position position="58"/>
    </location>
    <ligand>
        <name>ATP</name>
        <dbReference type="ChEBI" id="CHEBI:30616"/>
    </ligand>
</feature>
<accession>A0A4U5NGJ5</accession>
<evidence type="ECO:0000313" key="8">
    <source>
        <dbReference type="EMBL" id="TKR81711.1"/>
    </source>
</evidence>
<dbReference type="AlphaFoldDB" id="A0A4U5NGJ5"/>
<organism evidence="8 9">
    <name type="scientific">Steinernema carpocapsae</name>
    <name type="common">Entomopathogenic nematode</name>
    <dbReference type="NCBI Taxonomy" id="34508"/>
    <lineage>
        <taxon>Eukaryota</taxon>
        <taxon>Metazoa</taxon>
        <taxon>Ecdysozoa</taxon>
        <taxon>Nematoda</taxon>
        <taxon>Chromadorea</taxon>
        <taxon>Rhabditida</taxon>
        <taxon>Tylenchina</taxon>
        <taxon>Panagrolaimomorpha</taxon>
        <taxon>Strongyloidoidea</taxon>
        <taxon>Steinernematidae</taxon>
        <taxon>Steinernema</taxon>
    </lineage>
</organism>
<feature type="region of interest" description="Disordered" evidence="6">
    <location>
        <begin position="310"/>
        <end position="399"/>
    </location>
</feature>
<keyword evidence="5" id="KW-0723">Serine/threonine-protein kinase</keyword>
<keyword evidence="5" id="KW-0418">Kinase</keyword>
<evidence type="ECO:0000256" key="6">
    <source>
        <dbReference type="SAM" id="MobiDB-lite"/>
    </source>
</evidence>
<dbReference type="PANTHER" id="PTHR11909">
    <property type="entry name" value="CASEIN KINASE-RELATED"/>
    <property type="match status" value="1"/>
</dbReference>
<dbReference type="OrthoDB" id="2687620at2759"/>
<dbReference type="Pfam" id="PF00069">
    <property type="entry name" value="Pkinase"/>
    <property type="match status" value="1"/>
</dbReference>
<feature type="domain" description="Protein kinase" evidence="7">
    <location>
        <begin position="29"/>
        <end position="299"/>
    </location>
</feature>
<evidence type="ECO:0000256" key="1">
    <source>
        <dbReference type="ARBA" id="ARBA00012513"/>
    </source>
</evidence>
<feature type="compositionally biased region" description="Polar residues" evidence="6">
    <location>
        <begin position="315"/>
        <end position="347"/>
    </location>
</feature>
<dbReference type="EMBL" id="AZBU02000004">
    <property type="protein sequence ID" value="TKR81711.1"/>
    <property type="molecule type" value="Genomic_DNA"/>
</dbReference>
<comment type="similarity">
    <text evidence="5">Belongs to the protein kinase superfamily.</text>
</comment>
<comment type="caution">
    <text evidence="8">The sequence shown here is derived from an EMBL/GenBank/DDBJ whole genome shotgun (WGS) entry which is preliminary data.</text>
</comment>
<dbReference type="STRING" id="34508.A0A4U5NGJ5"/>
<reference evidence="8 9" key="1">
    <citation type="journal article" date="2015" name="Genome Biol.">
        <title>Comparative genomics of Steinernema reveals deeply conserved gene regulatory networks.</title>
        <authorList>
            <person name="Dillman A.R."/>
            <person name="Macchietto M."/>
            <person name="Porter C.F."/>
            <person name="Rogers A."/>
            <person name="Williams B."/>
            <person name="Antoshechkin I."/>
            <person name="Lee M.M."/>
            <person name="Goodwin Z."/>
            <person name="Lu X."/>
            <person name="Lewis E.E."/>
            <person name="Goodrich-Blair H."/>
            <person name="Stock S.P."/>
            <person name="Adams B.J."/>
            <person name="Sternberg P.W."/>
            <person name="Mortazavi A."/>
        </authorList>
    </citation>
    <scope>NUCLEOTIDE SEQUENCE [LARGE SCALE GENOMIC DNA]</scope>
    <source>
        <strain evidence="8 9">ALL</strain>
    </source>
</reference>
<evidence type="ECO:0000256" key="5">
    <source>
        <dbReference type="RuleBase" id="RU000304"/>
    </source>
</evidence>
<sequence length="411" mass="46522">MPRPTGEKEATGELHPPFLRSGKVVSNRWKISHRLGAGTFGEVYAADDRELKTTVALKIELNNVANEEGLLKMEVEVLKELASRPHTPQLFASGKRAAFTYIVISRCGIDLHKVKKESGIPHLSDATVLRLAVHALYAMKQVHEIGYLHRDVKPSNMVFGATVVDSKILYLIDYGLARRYAEKDAKTGKWMFRKARDKAEVRGTSSRYCSLNIHLKSEQSRADDMWAFVYSMIDLGPGLPWPKQARDDRVQRMKEEISDEKMLGGKLECFQPIMAHIRKMKFYDRPDYKFIYEKLIESLKKKRVQFEDPYDWEGKSSSKNTGSWQASLHTADGSDSGSAKESQSNRNLSEKGAKKNPTSPSPVPQYPTILTKHFEFQDSDVPSGDPKGPKMVPPSKRKGFVKKTVESEFLI</sequence>
<dbReference type="InterPro" id="IPR017441">
    <property type="entry name" value="Protein_kinase_ATP_BS"/>
</dbReference>
<dbReference type="Gene3D" id="1.10.510.10">
    <property type="entry name" value="Transferase(Phosphotransferase) domain 1"/>
    <property type="match status" value="1"/>
</dbReference>
<keyword evidence="3 4" id="KW-0067">ATP-binding</keyword>
<proteinExistence type="inferred from homology"/>
<evidence type="ECO:0000256" key="3">
    <source>
        <dbReference type="ARBA" id="ARBA00022840"/>
    </source>
</evidence>
<keyword evidence="5" id="KW-0808">Transferase</keyword>
<dbReference type="EC" id="2.7.11.1" evidence="1"/>
<evidence type="ECO:0000256" key="4">
    <source>
        <dbReference type="PROSITE-ProRule" id="PRU10141"/>
    </source>
</evidence>
<evidence type="ECO:0000259" key="7">
    <source>
        <dbReference type="PROSITE" id="PS50011"/>
    </source>
</evidence>
<dbReference type="PROSITE" id="PS50011">
    <property type="entry name" value="PROTEIN_KINASE_DOM"/>
    <property type="match status" value="1"/>
</dbReference>
<dbReference type="PROSITE" id="PS00107">
    <property type="entry name" value="PROTEIN_KINASE_ATP"/>
    <property type="match status" value="1"/>
</dbReference>
<dbReference type="SMART" id="SM00220">
    <property type="entry name" value="S_TKc"/>
    <property type="match status" value="1"/>
</dbReference>
<gene>
    <name evidence="8" type="ORF">L596_015541</name>
</gene>
<dbReference type="SUPFAM" id="SSF56112">
    <property type="entry name" value="Protein kinase-like (PK-like)"/>
    <property type="match status" value="1"/>
</dbReference>
<name>A0A4U5NGJ5_STECR</name>
<protein>
    <recommendedName>
        <fullName evidence="1">non-specific serine/threonine protein kinase</fullName>
        <ecNumber evidence="1">2.7.11.1</ecNumber>
    </recommendedName>
</protein>